<keyword evidence="2" id="KW-0067">ATP-binding</keyword>
<dbReference type="GO" id="GO:0005524">
    <property type="term" value="F:ATP binding"/>
    <property type="evidence" value="ECO:0007669"/>
    <property type="project" value="UniProtKB-KW"/>
</dbReference>
<dbReference type="Gene3D" id="3.40.50.620">
    <property type="entry name" value="HUPs"/>
    <property type="match status" value="1"/>
</dbReference>
<evidence type="ECO:0000259" key="3">
    <source>
        <dbReference type="Pfam" id="PF01171"/>
    </source>
</evidence>
<feature type="binding site" evidence="2">
    <location>
        <position position="129"/>
    </location>
    <ligand>
        <name>ATP</name>
        <dbReference type="ChEBI" id="CHEBI:30616"/>
    </ligand>
</feature>
<feature type="binding site" evidence="2">
    <location>
        <position position="61"/>
    </location>
    <ligand>
        <name>ATP</name>
        <dbReference type="ChEBI" id="CHEBI:30616"/>
    </ligand>
</feature>
<dbReference type="InterPro" id="IPR035107">
    <property type="entry name" value="tRNA_thiolation_TtcA_Ctu1"/>
</dbReference>
<name>A0A7T3RDV3_9SPIR</name>
<feature type="binding site" evidence="2">
    <location>
        <begin position="29"/>
        <end position="31"/>
    </location>
    <ligand>
        <name>ATP</name>
        <dbReference type="ChEBI" id="CHEBI:30616"/>
    </ligand>
</feature>
<dbReference type="CDD" id="cd24138">
    <property type="entry name" value="TtcA-like"/>
    <property type="match status" value="1"/>
</dbReference>
<dbReference type="PANTHER" id="PTHR43686">
    <property type="entry name" value="SULFURTRANSFERASE-RELATED"/>
    <property type="match status" value="1"/>
</dbReference>
<reference evidence="4 5" key="1">
    <citation type="submission" date="2020-11" db="EMBL/GenBank/DDBJ databases">
        <title>Treponema Peruensis nv. sp., first commensal Treponema isolated from human feces.</title>
        <authorList>
            <person name="Belkhou C."/>
            <person name="Raes J."/>
        </authorList>
    </citation>
    <scope>NUCLEOTIDE SEQUENCE [LARGE SCALE GENOMIC DNA]</scope>
    <source>
        <strain evidence="4 5">RCC2812</strain>
    </source>
</reference>
<keyword evidence="2" id="KW-0547">Nucleotide-binding</keyword>
<dbReference type="GO" id="GO:0008033">
    <property type="term" value="P:tRNA processing"/>
    <property type="evidence" value="ECO:0007669"/>
    <property type="project" value="InterPro"/>
</dbReference>
<sequence length="235" mass="26994">MPQPFLFNLIDKAVFDYNLIQNGDRILVGASGGKDSTALIEYFANRKKRPGSDFEFTALNVSTEFGGALPENIAALFAEWNVPLETVNVDVQGRLKPGRKMSCYWCSTQRRTELIDYALKNNFNKIALGHHMDDILETLLMNMLDKSELGTMPPRLKYKNYPLEIIRPLCYACEETIVLHAESEGYKCWTCTCNFQDNSARKDARRRLELLTDGDRKKKEHLFNSLKKIEPEYLP</sequence>
<proteinExistence type="predicted"/>
<dbReference type="Proteomes" id="UP000595224">
    <property type="component" value="Chromosome"/>
</dbReference>
<feature type="binding site" evidence="2">
    <location>
        <position position="134"/>
    </location>
    <ligand>
        <name>ATP</name>
        <dbReference type="ChEBI" id="CHEBI:30616"/>
    </ligand>
</feature>
<accession>A0A7T3RDV3</accession>
<dbReference type="SUPFAM" id="SSF52402">
    <property type="entry name" value="Adenine nucleotide alpha hydrolases-like"/>
    <property type="match status" value="1"/>
</dbReference>
<keyword evidence="1" id="KW-0808">Transferase</keyword>
<dbReference type="InterPro" id="IPR011063">
    <property type="entry name" value="TilS/TtcA_N"/>
</dbReference>
<keyword evidence="5" id="KW-1185">Reference proteome</keyword>
<dbReference type="GO" id="GO:0016740">
    <property type="term" value="F:transferase activity"/>
    <property type="evidence" value="ECO:0007669"/>
    <property type="project" value="UniProtKB-KW"/>
</dbReference>
<protein>
    <submittedName>
        <fullName evidence="4">tRNA 2-thiocytidine biosynthesis protein TtcA</fullName>
    </submittedName>
</protein>
<dbReference type="KEGG" id="tper:IWA51_01360"/>
<evidence type="ECO:0000313" key="5">
    <source>
        <dbReference type="Proteomes" id="UP000595224"/>
    </source>
</evidence>
<gene>
    <name evidence="4" type="ORF">IWA51_01360</name>
</gene>
<dbReference type="RefSeq" id="WP_198442869.1">
    <property type="nucleotide sequence ID" value="NZ_CBCSHE010000013.1"/>
</dbReference>
<evidence type="ECO:0000256" key="1">
    <source>
        <dbReference type="ARBA" id="ARBA00022679"/>
    </source>
</evidence>
<dbReference type="PANTHER" id="PTHR43686:SF1">
    <property type="entry name" value="AMINOTRAN_5 DOMAIN-CONTAINING PROTEIN"/>
    <property type="match status" value="1"/>
</dbReference>
<feature type="binding site" evidence="2">
    <location>
        <position position="35"/>
    </location>
    <ligand>
        <name>ATP</name>
        <dbReference type="ChEBI" id="CHEBI:30616"/>
    </ligand>
</feature>
<dbReference type="PIRSF" id="PIRSF004976">
    <property type="entry name" value="ATPase_YdaO"/>
    <property type="match status" value="1"/>
</dbReference>
<organism evidence="4 5">
    <name type="scientific">Treponema peruense</name>
    <dbReference type="NCBI Taxonomy" id="2787628"/>
    <lineage>
        <taxon>Bacteria</taxon>
        <taxon>Pseudomonadati</taxon>
        <taxon>Spirochaetota</taxon>
        <taxon>Spirochaetia</taxon>
        <taxon>Spirochaetales</taxon>
        <taxon>Treponemataceae</taxon>
        <taxon>Treponema</taxon>
    </lineage>
</organism>
<evidence type="ECO:0000256" key="2">
    <source>
        <dbReference type="PIRSR" id="PIRSR004976-51"/>
    </source>
</evidence>
<feature type="domain" description="tRNA(Ile)-lysidine/2-thiocytidine synthase N-terminal" evidence="3">
    <location>
        <begin position="26"/>
        <end position="206"/>
    </location>
</feature>
<dbReference type="InterPro" id="IPR014729">
    <property type="entry name" value="Rossmann-like_a/b/a_fold"/>
</dbReference>
<evidence type="ECO:0000313" key="4">
    <source>
        <dbReference type="EMBL" id="QQA01296.1"/>
    </source>
</evidence>
<dbReference type="Pfam" id="PF01171">
    <property type="entry name" value="ATP_bind_3"/>
    <property type="match status" value="1"/>
</dbReference>
<dbReference type="EMBL" id="CP064936">
    <property type="protein sequence ID" value="QQA01296.1"/>
    <property type="molecule type" value="Genomic_DNA"/>
</dbReference>
<dbReference type="AlphaFoldDB" id="A0A7T3RDV3"/>